<evidence type="ECO:0000313" key="3">
    <source>
        <dbReference type="EMBL" id="GAA1175538.1"/>
    </source>
</evidence>
<name>A0ABN1UWA9_9ACTN</name>
<organism evidence="3 4">
    <name type="scientific">Streptomyces hebeiensis</name>
    <dbReference type="NCBI Taxonomy" id="229486"/>
    <lineage>
        <taxon>Bacteria</taxon>
        <taxon>Bacillati</taxon>
        <taxon>Actinomycetota</taxon>
        <taxon>Actinomycetes</taxon>
        <taxon>Kitasatosporales</taxon>
        <taxon>Streptomycetaceae</taxon>
        <taxon>Streptomyces</taxon>
    </lineage>
</organism>
<dbReference type="InterPro" id="IPR027417">
    <property type="entry name" value="P-loop_NTPase"/>
</dbReference>
<feature type="region of interest" description="Disordered" evidence="2">
    <location>
        <begin position="1386"/>
        <end position="1437"/>
    </location>
</feature>
<evidence type="ECO:0008006" key="5">
    <source>
        <dbReference type="Google" id="ProtNLM"/>
    </source>
</evidence>
<feature type="compositionally biased region" description="Basic and acidic residues" evidence="2">
    <location>
        <begin position="468"/>
        <end position="482"/>
    </location>
</feature>
<evidence type="ECO:0000256" key="1">
    <source>
        <dbReference type="SAM" id="Coils"/>
    </source>
</evidence>
<accession>A0ABN1UWA9</accession>
<evidence type="ECO:0000313" key="4">
    <source>
        <dbReference type="Proteomes" id="UP001501371"/>
    </source>
</evidence>
<keyword evidence="1" id="KW-0175">Coiled coil</keyword>
<protein>
    <recommendedName>
        <fullName evidence="5">TIGR02680 family protein</fullName>
    </recommendedName>
</protein>
<feature type="region of interest" description="Disordered" evidence="2">
    <location>
        <begin position="334"/>
        <end position="384"/>
    </location>
</feature>
<feature type="compositionally biased region" description="Basic and acidic residues" evidence="2">
    <location>
        <begin position="337"/>
        <end position="375"/>
    </location>
</feature>
<feature type="region of interest" description="Disordered" evidence="2">
    <location>
        <begin position="407"/>
        <end position="482"/>
    </location>
</feature>
<dbReference type="Pfam" id="PF13558">
    <property type="entry name" value="SbcC_Walker_B"/>
    <property type="match status" value="1"/>
</dbReference>
<feature type="compositionally biased region" description="Polar residues" evidence="2">
    <location>
        <begin position="418"/>
        <end position="434"/>
    </location>
</feature>
<keyword evidence="4" id="KW-1185">Reference proteome</keyword>
<dbReference type="EMBL" id="BAAAKV010000030">
    <property type="protein sequence ID" value="GAA1175538.1"/>
    <property type="molecule type" value="Genomic_DNA"/>
</dbReference>
<dbReference type="NCBIfam" id="TIGR02680">
    <property type="entry name" value="TIGR02680 family protein"/>
    <property type="match status" value="1"/>
</dbReference>
<dbReference type="InterPro" id="IPR013496">
    <property type="entry name" value="CHP02680"/>
</dbReference>
<feature type="compositionally biased region" description="Gly residues" evidence="2">
    <location>
        <begin position="1419"/>
        <end position="1431"/>
    </location>
</feature>
<dbReference type="SUPFAM" id="SSF52540">
    <property type="entry name" value="P-loop containing nucleoside triphosphate hydrolases"/>
    <property type="match status" value="1"/>
</dbReference>
<reference evidence="3 4" key="1">
    <citation type="journal article" date="2019" name="Int. J. Syst. Evol. Microbiol.">
        <title>The Global Catalogue of Microorganisms (GCM) 10K type strain sequencing project: providing services to taxonomists for standard genome sequencing and annotation.</title>
        <authorList>
            <consortium name="The Broad Institute Genomics Platform"/>
            <consortium name="The Broad Institute Genome Sequencing Center for Infectious Disease"/>
            <person name="Wu L."/>
            <person name="Ma J."/>
        </authorList>
    </citation>
    <scope>NUCLEOTIDE SEQUENCE [LARGE SCALE GENOMIC DNA]</scope>
    <source>
        <strain evidence="3 4">JCM 12696</strain>
    </source>
</reference>
<feature type="coiled-coil region" evidence="1">
    <location>
        <begin position="288"/>
        <end position="329"/>
    </location>
</feature>
<feature type="coiled-coil region" evidence="1">
    <location>
        <begin position="488"/>
        <end position="529"/>
    </location>
</feature>
<feature type="compositionally biased region" description="Basic and acidic residues" evidence="2">
    <location>
        <begin position="1399"/>
        <end position="1418"/>
    </location>
</feature>
<evidence type="ECO:0000256" key="2">
    <source>
        <dbReference type="SAM" id="MobiDB-lite"/>
    </source>
</evidence>
<dbReference type="RefSeq" id="WP_344277333.1">
    <property type="nucleotide sequence ID" value="NZ_BAAAKV010000030.1"/>
</dbReference>
<sequence>MTALPSPAPGRWRPLRIGLVDLFHYDVEEFWFRDGRLLLRGNNGTGKSKVLALTLPFLLDGDLSARRVEPDGDPGKRMEWNLLLGGEHPHPERLGYTWIEFGRLDEATGQAHFRTLVCGLKAVGGRGIARHWFAVTEQRIGAGLSLLDATGTPLSRDRFAEAVAGRGMVYDTAKAYRRAVDEALFGLGERRYAALVDLLIQLRQPQLSKRPNEAALSRALTEALPPLDQAVIADVAEAFRSLDEEKEELRAATEAERASSAFLDHYRRYARMAARRRARLPRSEHARYEHLQRELGDAQAQRLRAIEDREAAERRITELDERATRLAAQEAALRAGPEMRDARELDRAAADAGRTARELSRVEDDRRRAVEDHTRATGRLGTAENRLAAAERALAELRDALHEAAAAARLPEEPRTPGGTTVQAPHQETGQAPDQKTDRTPDDQAPHQASHRTPGQVPHQVPDGASETELRRRAREATDRRLRTIEHVETLATRAEQTEAERRAALRRADEAEEDVAHTARRRAEAAERVRGEASAFLAAVRTHLTGCAELALPDLPGLLDVTQDWVHRLDGPNPARTAADAAHRALTARLADEAAVLMQRASVTRERRAGTLRELTALEEGGQRGPEAPRTRTPGARDDAVGAPLWRLVDFRTHVTAAERAGLEAALEASGLLDAWVRPDGAAISADTHDVLLAPSAAVGGPSLADALRPAVDHGDPRAVAVGESTVARVLEAIGLFSDGGWQSGTWVATDGRFRVGELTGSWAKESAEYVGEGAREEARRARIGAARAELAGLEGELEHLTAAHHTVAGRRRALGGELAALPDDDALRHAHALASAAADAAHRAGTRRGERATELAEAAGRAEKAAAELATAAADMNLPADRAGLAAVRQALADHTALLAALWPALRERGDALRAVAAERTEAGRTDARLAELTARAGEAARDAAAADARHATLRSTVGTAVAELQRRLADTAREVRECVEEQKRARGAYGEADRRAGHAEGRIDRLGEDVTDATAARERAVAALQRFEATGLLAVALPELPVPRTDGTPWAARPAITLARAIEAELASVDDSDGAWERVQKRLSEEFGKLQDALSRHGHTASAHPGEDGMRVTIVYQGRERAVPELAGALAAEVGELTRILSAHEREVLETHLITEVAGTLQELIGTAERQVRLMNDELAERPTSTGMRLRLVWRASRQAPQGLAQARERLRQSADAWSPDDRAAVGEFLQAQIARRQAADSGGSWLEDLTAALDYRTWHEFGVERHQHGKWVPATGPASGGERVLAVSVPLFAAASSHYASAAGEHAPRLVTLDEAFAGVDDDSRAKCLGLLHAFDLDVVMTSEREWACYPQVPGIAIAQLSRVDDIPAVLVTRWEWDGARRLRGTDPTPVPDQDQEREQAHVRARAPGHEPERGPGGTGTGTGAGGQESLWT</sequence>
<proteinExistence type="predicted"/>
<feature type="region of interest" description="Disordered" evidence="2">
    <location>
        <begin position="616"/>
        <end position="640"/>
    </location>
</feature>
<feature type="compositionally biased region" description="Basic and acidic residues" evidence="2">
    <location>
        <begin position="435"/>
        <end position="445"/>
    </location>
</feature>
<dbReference type="Proteomes" id="UP001501371">
    <property type="component" value="Unassembled WGS sequence"/>
</dbReference>
<comment type="caution">
    <text evidence="3">The sequence shown here is derived from an EMBL/GenBank/DDBJ whole genome shotgun (WGS) entry which is preliminary data.</text>
</comment>
<gene>
    <name evidence="3" type="ORF">GCM10009654_35910</name>
</gene>
<feature type="compositionally biased region" description="Basic and acidic residues" evidence="2">
    <location>
        <begin position="628"/>
        <end position="640"/>
    </location>
</feature>